<dbReference type="Proteomes" id="UP000727907">
    <property type="component" value="Unassembled WGS sequence"/>
</dbReference>
<dbReference type="CDD" id="cd05233">
    <property type="entry name" value="SDR_c"/>
    <property type="match status" value="1"/>
</dbReference>
<dbReference type="InterPro" id="IPR020904">
    <property type="entry name" value="Sc_DH/Rdtase_CS"/>
</dbReference>
<dbReference type="InterPro" id="IPR002347">
    <property type="entry name" value="SDR_fam"/>
</dbReference>
<evidence type="ECO:0000313" key="3">
    <source>
        <dbReference type="EMBL" id="MBU8876358.1"/>
    </source>
</evidence>
<proteinExistence type="inferred from homology"/>
<keyword evidence="4" id="KW-1185">Reference proteome</keyword>
<accession>A0ABS6IPU8</accession>
<comment type="similarity">
    <text evidence="1">Belongs to the short-chain dehydrogenases/reductases (SDR) family.</text>
</comment>
<evidence type="ECO:0000313" key="4">
    <source>
        <dbReference type="Proteomes" id="UP000727907"/>
    </source>
</evidence>
<organism evidence="3 4">
    <name type="scientific">Reyranella humidisoli</name>
    <dbReference type="NCBI Taxonomy" id="2849149"/>
    <lineage>
        <taxon>Bacteria</taxon>
        <taxon>Pseudomonadati</taxon>
        <taxon>Pseudomonadota</taxon>
        <taxon>Alphaproteobacteria</taxon>
        <taxon>Hyphomicrobiales</taxon>
        <taxon>Reyranellaceae</taxon>
        <taxon>Reyranella</taxon>
    </lineage>
</organism>
<dbReference type="Pfam" id="PF13561">
    <property type="entry name" value="adh_short_C2"/>
    <property type="match status" value="1"/>
</dbReference>
<dbReference type="PROSITE" id="PS00061">
    <property type="entry name" value="ADH_SHORT"/>
    <property type="match status" value="1"/>
</dbReference>
<evidence type="ECO:0000256" key="2">
    <source>
        <dbReference type="ARBA" id="ARBA00023002"/>
    </source>
</evidence>
<keyword evidence="2" id="KW-0560">Oxidoreductase</keyword>
<evidence type="ECO:0000256" key="1">
    <source>
        <dbReference type="ARBA" id="ARBA00006484"/>
    </source>
</evidence>
<gene>
    <name evidence="3" type="ORF">KQ910_21475</name>
</gene>
<comment type="caution">
    <text evidence="3">The sequence shown here is derived from an EMBL/GenBank/DDBJ whole genome shotgun (WGS) entry which is preliminary data.</text>
</comment>
<dbReference type="InterPro" id="IPR051122">
    <property type="entry name" value="SDR_DHRS6-like"/>
</dbReference>
<dbReference type="PANTHER" id="PTHR43477">
    <property type="entry name" value="DIHYDROANTICAPSIN 7-DEHYDROGENASE"/>
    <property type="match status" value="1"/>
</dbReference>
<dbReference type="PANTHER" id="PTHR43477:SF1">
    <property type="entry name" value="DIHYDROANTICAPSIN 7-DEHYDROGENASE"/>
    <property type="match status" value="1"/>
</dbReference>
<name>A0ABS6IPU8_9HYPH</name>
<reference evidence="3 4" key="1">
    <citation type="submission" date="2021-06" db="EMBL/GenBank/DDBJ databases">
        <authorList>
            <person name="Lee D.H."/>
        </authorList>
    </citation>
    <scope>NUCLEOTIDE SEQUENCE [LARGE SCALE GENOMIC DNA]</scope>
    <source>
        <strain evidence="3 4">MMS21-HV4-11</strain>
    </source>
</reference>
<sequence>MATRFEGQVVLVTGGNSGLGLASAKAFADEGAEVVISGRDRAKLDAAVAEIGTKAIGIVADVSRVPDIAALMREIESRKGRIDVLFANAGIARFASIDSVTEADWDGLMGTNLKGLYFTVQQALPLMRRGGAIVLNASLAASKGVPNASVYSASKAATRSLGRSLGAELVDRGIRVNVVSPGPIDTPIFETFATGADEVAATKRQWSGDNPMKRFGTAGEVARAVLFLASTEASYITGIELAIDGGAASF</sequence>
<protein>
    <submittedName>
        <fullName evidence="3">SDR family oxidoreductase</fullName>
    </submittedName>
</protein>
<dbReference type="RefSeq" id="WP_216965088.1">
    <property type="nucleotide sequence ID" value="NZ_JAHOPB010000002.1"/>
</dbReference>
<dbReference type="EMBL" id="JAHOPB010000002">
    <property type="protein sequence ID" value="MBU8876358.1"/>
    <property type="molecule type" value="Genomic_DNA"/>
</dbReference>